<organism evidence="3 4">
    <name type="scientific">Raphanus sativus</name>
    <name type="common">Radish</name>
    <name type="synonym">Raphanus raphanistrum var. sativus</name>
    <dbReference type="NCBI Taxonomy" id="3726"/>
    <lineage>
        <taxon>Eukaryota</taxon>
        <taxon>Viridiplantae</taxon>
        <taxon>Streptophyta</taxon>
        <taxon>Embryophyta</taxon>
        <taxon>Tracheophyta</taxon>
        <taxon>Spermatophyta</taxon>
        <taxon>Magnoliopsida</taxon>
        <taxon>eudicotyledons</taxon>
        <taxon>Gunneridae</taxon>
        <taxon>Pentapetalae</taxon>
        <taxon>rosids</taxon>
        <taxon>malvids</taxon>
        <taxon>Brassicales</taxon>
        <taxon>Brassicaceae</taxon>
        <taxon>Brassiceae</taxon>
        <taxon>Raphanus</taxon>
    </lineage>
</organism>
<keyword evidence="2" id="KW-1133">Transmembrane helix</keyword>
<dbReference type="OrthoDB" id="1113966at2759"/>
<keyword evidence="3" id="KW-1185">Reference proteome</keyword>
<evidence type="ECO:0000313" key="4">
    <source>
        <dbReference type="RefSeq" id="XP_056845560.1"/>
    </source>
</evidence>
<name>A0A9W3C228_RAPSA</name>
<feature type="region of interest" description="Disordered" evidence="1">
    <location>
        <begin position="158"/>
        <end position="180"/>
    </location>
</feature>
<accession>A0A9W3C228</accession>
<gene>
    <name evidence="4" type="primary">LOC108845042</name>
</gene>
<dbReference type="AlphaFoldDB" id="A0A9W3C228"/>
<proteinExistence type="predicted"/>
<feature type="transmembrane region" description="Helical" evidence="2">
    <location>
        <begin position="32"/>
        <end position="54"/>
    </location>
</feature>
<evidence type="ECO:0000256" key="2">
    <source>
        <dbReference type="SAM" id="Phobius"/>
    </source>
</evidence>
<sequence length="180" mass="20022">MLIEKSLYISKSSSISLHIFTTLAKHKVTTLMAYNLLLTVLIVLVSLSLAYSYFHPTRDVLFKQDNDESYSMATSEQGSSMIDVEDLVKARVLEALLAGSKVVVNKASNNTSSESSKKKKYKSRVVLPLEVLAIILAVIIIICVIDFFYEKHKTKKAQSLGQEKADESSKIQTSKTEDVV</sequence>
<evidence type="ECO:0000256" key="1">
    <source>
        <dbReference type="SAM" id="MobiDB-lite"/>
    </source>
</evidence>
<evidence type="ECO:0000313" key="3">
    <source>
        <dbReference type="Proteomes" id="UP000504610"/>
    </source>
</evidence>
<protein>
    <submittedName>
        <fullName evidence="4">Uncharacterized protein LOC108845042</fullName>
    </submittedName>
</protein>
<reference evidence="3" key="1">
    <citation type="journal article" date="2019" name="Database">
        <title>The radish genome database (RadishGD): an integrated information resource for radish genomics.</title>
        <authorList>
            <person name="Yu H.J."/>
            <person name="Baek S."/>
            <person name="Lee Y.J."/>
            <person name="Cho A."/>
            <person name="Mun J.H."/>
        </authorList>
    </citation>
    <scope>NUCLEOTIDE SEQUENCE [LARGE SCALE GENOMIC DNA]</scope>
    <source>
        <strain evidence="3">cv. WK10039</strain>
    </source>
</reference>
<dbReference type="GeneID" id="108845042"/>
<feature type="compositionally biased region" description="Basic and acidic residues" evidence="1">
    <location>
        <begin position="163"/>
        <end position="180"/>
    </location>
</feature>
<reference evidence="4" key="2">
    <citation type="submission" date="2025-08" db="UniProtKB">
        <authorList>
            <consortium name="RefSeq"/>
        </authorList>
    </citation>
    <scope>IDENTIFICATION</scope>
    <source>
        <tissue evidence="4">Leaf</tissue>
    </source>
</reference>
<keyword evidence="2" id="KW-0472">Membrane</keyword>
<dbReference type="RefSeq" id="XP_056845560.1">
    <property type="nucleotide sequence ID" value="XM_056989580.1"/>
</dbReference>
<dbReference type="KEGG" id="rsz:108845042"/>
<keyword evidence="2" id="KW-0812">Transmembrane</keyword>
<feature type="transmembrane region" description="Helical" evidence="2">
    <location>
        <begin position="125"/>
        <end position="149"/>
    </location>
</feature>
<dbReference type="Proteomes" id="UP000504610">
    <property type="component" value="Chromosome 1"/>
</dbReference>